<dbReference type="Proteomes" id="UP000309389">
    <property type="component" value="Unassembled WGS sequence"/>
</dbReference>
<evidence type="ECO:0000256" key="3">
    <source>
        <dbReference type="ARBA" id="ARBA00022723"/>
    </source>
</evidence>
<evidence type="ECO:0000256" key="5">
    <source>
        <dbReference type="ARBA" id="ARBA00022842"/>
    </source>
</evidence>
<sequence length="177" mass="18252">MILGVVLAGGLSTRFGSDKALAELDGRTLISRAVEALSAWCDKVVIAGRKEGSETGTTRCIPDWPRAGMGPLGGIAAGLRHAQGEGYSSIITCGVDSVALPSDLLSELSPPPAYLETQPVIGHWNVETADAVAAILQSEGRHSMLAFAKSVDARAVTAASTPANINTPADLAAMEQK</sequence>
<name>A0A4T3F463_9SPHN</name>
<dbReference type="RefSeq" id="WP_136693970.1">
    <property type="nucleotide sequence ID" value="NZ_SSHH01000003.1"/>
</dbReference>
<evidence type="ECO:0000256" key="4">
    <source>
        <dbReference type="ARBA" id="ARBA00022741"/>
    </source>
</evidence>
<evidence type="ECO:0000256" key="7">
    <source>
        <dbReference type="ARBA" id="ARBA00023150"/>
    </source>
</evidence>
<keyword evidence="1" id="KW-0963">Cytoplasm</keyword>
<dbReference type="GO" id="GO:0046872">
    <property type="term" value="F:metal ion binding"/>
    <property type="evidence" value="ECO:0007669"/>
    <property type="project" value="UniProtKB-KW"/>
</dbReference>
<proteinExistence type="predicted"/>
<dbReference type="InterPro" id="IPR025877">
    <property type="entry name" value="MobA-like_NTP_Trfase"/>
</dbReference>
<dbReference type="GO" id="GO:0016779">
    <property type="term" value="F:nucleotidyltransferase activity"/>
    <property type="evidence" value="ECO:0007669"/>
    <property type="project" value="UniProtKB-KW"/>
</dbReference>
<evidence type="ECO:0000313" key="9">
    <source>
        <dbReference type="EMBL" id="TIX49493.1"/>
    </source>
</evidence>
<keyword evidence="7" id="KW-0501">Molybdenum cofactor biosynthesis</keyword>
<keyword evidence="2 9" id="KW-0808">Transferase</keyword>
<evidence type="ECO:0000256" key="6">
    <source>
        <dbReference type="ARBA" id="ARBA00023134"/>
    </source>
</evidence>
<evidence type="ECO:0000313" key="10">
    <source>
        <dbReference type="Proteomes" id="UP000309389"/>
    </source>
</evidence>
<dbReference type="Gene3D" id="3.90.550.10">
    <property type="entry name" value="Spore Coat Polysaccharide Biosynthesis Protein SpsA, Chain A"/>
    <property type="match status" value="1"/>
</dbReference>
<keyword evidence="10" id="KW-1185">Reference proteome</keyword>
<keyword evidence="3" id="KW-0479">Metal-binding</keyword>
<dbReference type="GO" id="GO:0006777">
    <property type="term" value="P:Mo-molybdopterin cofactor biosynthetic process"/>
    <property type="evidence" value="ECO:0007669"/>
    <property type="project" value="UniProtKB-KW"/>
</dbReference>
<feature type="domain" description="MobA-like NTP transferase" evidence="8">
    <location>
        <begin position="4"/>
        <end position="112"/>
    </location>
</feature>
<reference evidence="9 10" key="1">
    <citation type="submission" date="2019-04" db="EMBL/GenBank/DDBJ databases">
        <title>Altererythrobacter aquimixticola sp. nov., isolated from sediment of junction between the ocean and a freshwater spring.</title>
        <authorList>
            <person name="Yoon J.-H."/>
        </authorList>
    </citation>
    <scope>NUCLEOTIDE SEQUENCE [LARGE SCALE GENOMIC DNA]</scope>
    <source>
        <strain evidence="9 10">SSKS-13</strain>
    </source>
</reference>
<dbReference type="PANTHER" id="PTHR19136">
    <property type="entry name" value="MOLYBDENUM COFACTOR GUANYLYLTRANSFERASE"/>
    <property type="match status" value="1"/>
</dbReference>
<evidence type="ECO:0000256" key="2">
    <source>
        <dbReference type="ARBA" id="ARBA00022679"/>
    </source>
</evidence>
<comment type="caution">
    <text evidence="9">The sequence shown here is derived from an EMBL/GenBank/DDBJ whole genome shotgun (WGS) entry which is preliminary data.</text>
</comment>
<dbReference type="AlphaFoldDB" id="A0A4T3F463"/>
<protein>
    <submittedName>
        <fullName evidence="9">Molybdenum cofactor guanylyltransferase</fullName>
    </submittedName>
</protein>
<dbReference type="PANTHER" id="PTHR19136:SF81">
    <property type="entry name" value="MOLYBDENUM COFACTOR GUANYLYLTRANSFERASE"/>
    <property type="match status" value="1"/>
</dbReference>
<evidence type="ECO:0000256" key="1">
    <source>
        <dbReference type="ARBA" id="ARBA00022490"/>
    </source>
</evidence>
<dbReference type="Pfam" id="PF12804">
    <property type="entry name" value="NTP_transf_3"/>
    <property type="match status" value="1"/>
</dbReference>
<keyword evidence="4" id="KW-0547">Nucleotide-binding</keyword>
<dbReference type="InterPro" id="IPR013482">
    <property type="entry name" value="Molybde_CF_guanTrfase"/>
</dbReference>
<keyword evidence="6" id="KW-0342">GTP-binding</keyword>
<gene>
    <name evidence="9" type="ORF">E5222_11625</name>
</gene>
<dbReference type="InterPro" id="IPR029044">
    <property type="entry name" value="Nucleotide-diphossugar_trans"/>
</dbReference>
<organism evidence="9 10">
    <name type="scientific">Alteraurantiacibacter aquimixticola</name>
    <dbReference type="NCBI Taxonomy" id="2489173"/>
    <lineage>
        <taxon>Bacteria</taxon>
        <taxon>Pseudomonadati</taxon>
        <taxon>Pseudomonadota</taxon>
        <taxon>Alphaproteobacteria</taxon>
        <taxon>Sphingomonadales</taxon>
        <taxon>Erythrobacteraceae</taxon>
        <taxon>Alteraurantiacibacter</taxon>
    </lineage>
</organism>
<dbReference type="CDD" id="cd02503">
    <property type="entry name" value="MobA"/>
    <property type="match status" value="1"/>
</dbReference>
<dbReference type="EMBL" id="SSHH01000003">
    <property type="protein sequence ID" value="TIX49493.1"/>
    <property type="molecule type" value="Genomic_DNA"/>
</dbReference>
<accession>A0A4T3F463</accession>
<dbReference type="OrthoDB" id="9788394at2"/>
<evidence type="ECO:0000259" key="8">
    <source>
        <dbReference type="Pfam" id="PF12804"/>
    </source>
</evidence>
<dbReference type="GO" id="GO:0005525">
    <property type="term" value="F:GTP binding"/>
    <property type="evidence" value="ECO:0007669"/>
    <property type="project" value="UniProtKB-KW"/>
</dbReference>
<keyword evidence="5" id="KW-0460">Magnesium</keyword>
<keyword evidence="9" id="KW-0548">Nucleotidyltransferase</keyword>
<dbReference type="SUPFAM" id="SSF53448">
    <property type="entry name" value="Nucleotide-diphospho-sugar transferases"/>
    <property type="match status" value="1"/>
</dbReference>